<sequence>MGLVSALMYFMTKKTEVLDPDDASEKPSASELEVQEGGTHIVVTEDEGVVRRSTRARKEPARFEVEEPAAPTPRKIRRSESNDDNESAPKTPKTPGKRKSSG</sequence>
<name>A0AAE0CDM8_9CHLO</name>
<proteinExistence type="predicted"/>
<evidence type="ECO:0000313" key="3">
    <source>
        <dbReference type="Proteomes" id="UP001190700"/>
    </source>
</evidence>
<comment type="caution">
    <text evidence="2">The sequence shown here is derived from an EMBL/GenBank/DDBJ whole genome shotgun (WGS) entry which is preliminary data.</text>
</comment>
<organism evidence="2 3">
    <name type="scientific">Cymbomonas tetramitiformis</name>
    <dbReference type="NCBI Taxonomy" id="36881"/>
    <lineage>
        <taxon>Eukaryota</taxon>
        <taxon>Viridiplantae</taxon>
        <taxon>Chlorophyta</taxon>
        <taxon>Pyramimonadophyceae</taxon>
        <taxon>Pyramimonadales</taxon>
        <taxon>Pyramimonadaceae</taxon>
        <taxon>Cymbomonas</taxon>
    </lineage>
</organism>
<dbReference type="EMBL" id="LGRX02024984">
    <property type="protein sequence ID" value="KAK3253141.1"/>
    <property type="molecule type" value="Genomic_DNA"/>
</dbReference>
<feature type="region of interest" description="Disordered" evidence="1">
    <location>
        <begin position="19"/>
        <end position="102"/>
    </location>
</feature>
<keyword evidence="3" id="KW-1185">Reference proteome</keyword>
<gene>
    <name evidence="2" type="ORF">CYMTET_37597</name>
</gene>
<evidence type="ECO:0000313" key="2">
    <source>
        <dbReference type="EMBL" id="KAK3253141.1"/>
    </source>
</evidence>
<protein>
    <submittedName>
        <fullName evidence="2">Uncharacterized protein</fullName>
    </submittedName>
</protein>
<evidence type="ECO:0000256" key="1">
    <source>
        <dbReference type="SAM" id="MobiDB-lite"/>
    </source>
</evidence>
<dbReference type="Proteomes" id="UP001190700">
    <property type="component" value="Unassembled WGS sequence"/>
</dbReference>
<dbReference type="AlphaFoldDB" id="A0AAE0CDM8"/>
<feature type="compositionally biased region" description="Basic and acidic residues" evidence="1">
    <location>
        <begin position="56"/>
        <end position="65"/>
    </location>
</feature>
<accession>A0AAE0CDM8</accession>
<reference evidence="2 3" key="1">
    <citation type="journal article" date="2015" name="Genome Biol. Evol.">
        <title>Comparative Genomics of a Bacterivorous Green Alga Reveals Evolutionary Causalities and Consequences of Phago-Mixotrophic Mode of Nutrition.</title>
        <authorList>
            <person name="Burns J.A."/>
            <person name="Paasch A."/>
            <person name="Narechania A."/>
            <person name="Kim E."/>
        </authorList>
    </citation>
    <scope>NUCLEOTIDE SEQUENCE [LARGE SCALE GENOMIC DNA]</scope>
    <source>
        <strain evidence="2 3">PLY_AMNH</strain>
    </source>
</reference>